<name>A0ABQ8J0W8_DERPT</name>
<organism evidence="1 2">
    <name type="scientific">Dermatophagoides pteronyssinus</name>
    <name type="common">European house dust mite</name>
    <dbReference type="NCBI Taxonomy" id="6956"/>
    <lineage>
        <taxon>Eukaryota</taxon>
        <taxon>Metazoa</taxon>
        <taxon>Ecdysozoa</taxon>
        <taxon>Arthropoda</taxon>
        <taxon>Chelicerata</taxon>
        <taxon>Arachnida</taxon>
        <taxon>Acari</taxon>
        <taxon>Acariformes</taxon>
        <taxon>Sarcoptiformes</taxon>
        <taxon>Astigmata</taxon>
        <taxon>Psoroptidia</taxon>
        <taxon>Analgoidea</taxon>
        <taxon>Pyroglyphidae</taxon>
        <taxon>Dermatophagoidinae</taxon>
        <taxon>Dermatophagoides</taxon>
    </lineage>
</organism>
<evidence type="ECO:0000313" key="2">
    <source>
        <dbReference type="Proteomes" id="UP000887458"/>
    </source>
</evidence>
<dbReference type="EMBL" id="NJHN03000095">
    <property type="protein sequence ID" value="KAH9416210.1"/>
    <property type="molecule type" value="Genomic_DNA"/>
</dbReference>
<keyword evidence="2" id="KW-1185">Reference proteome</keyword>
<reference evidence="1 2" key="1">
    <citation type="journal article" date="2018" name="J. Allergy Clin. Immunol.">
        <title>High-quality assembly of Dermatophagoides pteronyssinus genome and transcriptome reveals a wide range of novel allergens.</title>
        <authorList>
            <person name="Liu X.Y."/>
            <person name="Yang K.Y."/>
            <person name="Wang M.Q."/>
            <person name="Kwok J.S."/>
            <person name="Zeng X."/>
            <person name="Yang Z."/>
            <person name="Xiao X.J."/>
            <person name="Lau C.P."/>
            <person name="Li Y."/>
            <person name="Huang Z.M."/>
            <person name="Ba J.G."/>
            <person name="Yim A.K."/>
            <person name="Ouyang C.Y."/>
            <person name="Ngai S.M."/>
            <person name="Chan T.F."/>
            <person name="Leung E.L."/>
            <person name="Liu L."/>
            <person name="Liu Z.G."/>
            <person name="Tsui S.K."/>
        </authorList>
    </citation>
    <scope>NUCLEOTIDE SEQUENCE [LARGE SCALE GENOMIC DNA]</scope>
    <source>
        <strain evidence="1">Derp</strain>
    </source>
</reference>
<sequence length="160" mass="18091">MTVQNLQIILITLVSISFNDLILLPFHSLHVCSKSFILKRFIELISESVDDEQSSTVRINWLRNSFIKTERIVLRLRTITSIVGGNFIKQAGFISVELEPAETILRRIFLPNCSISFNDVSIVDKNIDVSESVIHSTCIRLLSPSKNSRTIDSGVIDILF</sequence>
<reference evidence="1 2" key="2">
    <citation type="journal article" date="2022" name="Mol. Biol. Evol.">
        <title>Comparative Genomics Reveals Insights into the Divergent Evolution of Astigmatic Mites and Household Pest Adaptations.</title>
        <authorList>
            <person name="Xiong Q."/>
            <person name="Wan A.T."/>
            <person name="Liu X."/>
            <person name="Fung C.S."/>
            <person name="Xiao X."/>
            <person name="Malainual N."/>
            <person name="Hou J."/>
            <person name="Wang L."/>
            <person name="Wang M."/>
            <person name="Yang K.Y."/>
            <person name="Cui Y."/>
            <person name="Leung E.L."/>
            <person name="Nong W."/>
            <person name="Shin S.K."/>
            <person name="Au S.W."/>
            <person name="Jeong K.Y."/>
            <person name="Chew F.T."/>
            <person name="Hui J.H."/>
            <person name="Leung T.F."/>
            <person name="Tungtrongchitr A."/>
            <person name="Zhong N."/>
            <person name="Liu Z."/>
            <person name="Tsui S.K."/>
        </authorList>
    </citation>
    <scope>NUCLEOTIDE SEQUENCE [LARGE SCALE GENOMIC DNA]</scope>
    <source>
        <strain evidence="1">Derp</strain>
    </source>
</reference>
<dbReference type="Proteomes" id="UP000887458">
    <property type="component" value="Unassembled WGS sequence"/>
</dbReference>
<accession>A0ABQ8J0W8</accession>
<comment type="caution">
    <text evidence="1">The sequence shown here is derived from an EMBL/GenBank/DDBJ whole genome shotgun (WGS) entry which is preliminary data.</text>
</comment>
<evidence type="ECO:0000313" key="1">
    <source>
        <dbReference type="EMBL" id="KAH9416210.1"/>
    </source>
</evidence>
<gene>
    <name evidence="1" type="ORF">DERP_000709</name>
</gene>
<proteinExistence type="predicted"/>
<protein>
    <submittedName>
        <fullName evidence="1">Uncharacterized protein</fullName>
    </submittedName>
</protein>